<gene>
    <name evidence="3" type="ORF">SAMN05421504_11263</name>
</gene>
<dbReference type="OrthoDB" id="3660600at2"/>
<evidence type="ECO:0000259" key="2">
    <source>
        <dbReference type="Pfam" id="PF01757"/>
    </source>
</evidence>
<dbReference type="GO" id="GO:0000271">
    <property type="term" value="P:polysaccharide biosynthetic process"/>
    <property type="evidence" value="ECO:0007669"/>
    <property type="project" value="TreeGrafter"/>
</dbReference>
<dbReference type="GO" id="GO:0016747">
    <property type="term" value="F:acyltransferase activity, transferring groups other than amino-acyl groups"/>
    <property type="evidence" value="ECO:0007669"/>
    <property type="project" value="InterPro"/>
</dbReference>
<protein>
    <submittedName>
        <fullName evidence="3">Peptidoglycan/LPS O-acetylase OafA/YrhL, contains acyltransferase and SGNH-hydrolase domains</fullName>
    </submittedName>
</protein>
<dbReference type="InterPro" id="IPR050879">
    <property type="entry name" value="Acyltransferase_3"/>
</dbReference>
<keyword evidence="1" id="KW-1133">Transmembrane helix</keyword>
<keyword evidence="1" id="KW-0812">Transmembrane</keyword>
<feature type="transmembrane region" description="Helical" evidence="1">
    <location>
        <begin position="192"/>
        <end position="211"/>
    </location>
</feature>
<dbReference type="STRING" id="589385.SAMN05421504_11263"/>
<evidence type="ECO:0000313" key="4">
    <source>
        <dbReference type="Proteomes" id="UP000199515"/>
    </source>
</evidence>
<keyword evidence="3" id="KW-0012">Acyltransferase</keyword>
<feature type="transmembrane region" description="Helical" evidence="1">
    <location>
        <begin position="217"/>
        <end position="242"/>
    </location>
</feature>
<keyword evidence="3" id="KW-0378">Hydrolase</keyword>
<dbReference type="Pfam" id="PF01757">
    <property type="entry name" value="Acyl_transf_3"/>
    <property type="match status" value="1"/>
</dbReference>
<evidence type="ECO:0000256" key="1">
    <source>
        <dbReference type="SAM" id="Phobius"/>
    </source>
</evidence>
<feature type="transmembrane region" description="Helical" evidence="1">
    <location>
        <begin position="161"/>
        <end position="180"/>
    </location>
</feature>
<name>A0A1H3RYY5_9PSEU</name>
<feature type="transmembrane region" description="Helical" evidence="1">
    <location>
        <begin position="346"/>
        <end position="367"/>
    </location>
</feature>
<feature type="transmembrane region" description="Helical" evidence="1">
    <location>
        <begin position="309"/>
        <end position="326"/>
    </location>
</feature>
<keyword evidence="3" id="KW-0808">Transferase</keyword>
<feature type="transmembrane region" description="Helical" evidence="1">
    <location>
        <begin position="89"/>
        <end position="107"/>
    </location>
</feature>
<dbReference type="Proteomes" id="UP000199515">
    <property type="component" value="Unassembled WGS sequence"/>
</dbReference>
<feature type="transmembrane region" description="Helical" evidence="1">
    <location>
        <begin position="50"/>
        <end position="69"/>
    </location>
</feature>
<evidence type="ECO:0000313" key="3">
    <source>
        <dbReference type="EMBL" id="SDZ30089.1"/>
    </source>
</evidence>
<keyword evidence="1" id="KW-0472">Membrane</keyword>
<feature type="domain" description="Acyltransferase 3" evidence="2">
    <location>
        <begin position="13"/>
        <end position="364"/>
    </location>
</feature>
<dbReference type="GO" id="GO:0016020">
    <property type="term" value="C:membrane"/>
    <property type="evidence" value="ECO:0007669"/>
    <property type="project" value="TreeGrafter"/>
</dbReference>
<sequence>MANSPKPTARRLSWDVIRVVAVLSVVLGHITHQSKIMHPELAGYPFTVPVQFGAAILLVVSAYFACATLRKDKPGRWLFKKVSRVLPGYLIAVLITYVTMRIAAAAFSGQRLHSGLSGFLFDPAIGSPTTDAPWYLPNGLDLYANIFMIQGWSTDFNYLDGSYWTLPVQIMAFTAAALLFPRKWRTDKTMVALIWAMLAVPLLIRFVIFTPTNTPSWAVTAIFGLGLHRVHAFAIGIAIYLWTKNRLKTWHLGLLLASAVVAQDLHMFPLHYATAIDPQRLPSVAGFGVMLLAMCAAAKGPDWTWLRPLARPIKWLAGISFGLYLVHQELGYMLARALRDLGATPWERLVLVLAAAIVAGWLLTVLVERPAYRLLTREQKAAPLALPHPSPPVDDLVEGHAKTASPISVGGPS</sequence>
<dbReference type="PANTHER" id="PTHR23028:SF131">
    <property type="entry name" value="BLR2367 PROTEIN"/>
    <property type="match status" value="1"/>
</dbReference>
<feature type="transmembrane region" description="Helical" evidence="1">
    <location>
        <begin position="12"/>
        <end position="30"/>
    </location>
</feature>
<dbReference type="AlphaFoldDB" id="A0A1H3RYY5"/>
<accession>A0A1H3RYY5</accession>
<dbReference type="EMBL" id="FNON01000012">
    <property type="protein sequence ID" value="SDZ30089.1"/>
    <property type="molecule type" value="Genomic_DNA"/>
</dbReference>
<reference evidence="3 4" key="1">
    <citation type="submission" date="2016-10" db="EMBL/GenBank/DDBJ databases">
        <authorList>
            <person name="de Groot N.N."/>
        </authorList>
    </citation>
    <scope>NUCLEOTIDE SEQUENCE [LARGE SCALE GENOMIC DNA]</scope>
    <source>
        <strain evidence="3 4">CPCC 202699</strain>
    </source>
</reference>
<dbReference type="PANTHER" id="PTHR23028">
    <property type="entry name" value="ACETYLTRANSFERASE"/>
    <property type="match status" value="1"/>
</dbReference>
<keyword evidence="4" id="KW-1185">Reference proteome</keyword>
<organism evidence="3 4">
    <name type="scientific">Amycolatopsis xylanica</name>
    <dbReference type="NCBI Taxonomy" id="589385"/>
    <lineage>
        <taxon>Bacteria</taxon>
        <taxon>Bacillati</taxon>
        <taxon>Actinomycetota</taxon>
        <taxon>Actinomycetes</taxon>
        <taxon>Pseudonocardiales</taxon>
        <taxon>Pseudonocardiaceae</taxon>
        <taxon>Amycolatopsis</taxon>
    </lineage>
</organism>
<dbReference type="RefSeq" id="WP_091298314.1">
    <property type="nucleotide sequence ID" value="NZ_FNON01000012.1"/>
</dbReference>
<proteinExistence type="predicted"/>
<dbReference type="InterPro" id="IPR002656">
    <property type="entry name" value="Acyl_transf_3_dom"/>
</dbReference>
<dbReference type="GO" id="GO:0016787">
    <property type="term" value="F:hydrolase activity"/>
    <property type="evidence" value="ECO:0007669"/>
    <property type="project" value="UniProtKB-KW"/>
</dbReference>